<keyword evidence="7 10" id="KW-0472">Membrane</keyword>
<dbReference type="InterPro" id="IPR035973">
    <property type="entry name" value="Cyt_c_oxidase_su3-like_sf"/>
</dbReference>
<name>A0A7D4UPH8_9SPHI</name>
<accession>A0A7D4UPH8</accession>
<dbReference type="Gene3D" id="1.20.120.80">
    <property type="entry name" value="Cytochrome c oxidase, subunit III, four-helix bundle"/>
    <property type="match status" value="1"/>
</dbReference>
<dbReference type="InterPro" id="IPR013833">
    <property type="entry name" value="Cyt_c_oxidase_su3_a-hlx"/>
</dbReference>
<dbReference type="PROSITE" id="PS50253">
    <property type="entry name" value="COX3"/>
    <property type="match status" value="1"/>
</dbReference>
<evidence type="ECO:0000259" key="11">
    <source>
        <dbReference type="PROSITE" id="PS50253"/>
    </source>
</evidence>
<dbReference type="KEGG" id="mmab:HQ865_15845"/>
<comment type="similarity">
    <text evidence="2 9">Belongs to the cytochrome c oxidase subunit 3 family.</text>
</comment>
<feature type="transmembrane region" description="Helical" evidence="10">
    <location>
        <begin position="21"/>
        <end position="45"/>
    </location>
</feature>
<feature type="transmembrane region" description="Helical" evidence="10">
    <location>
        <begin position="88"/>
        <end position="110"/>
    </location>
</feature>
<evidence type="ECO:0000256" key="6">
    <source>
        <dbReference type="ARBA" id="ARBA00022989"/>
    </source>
</evidence>
<proteinExistence type="inferred from homology"/>
<dbReference type="PANTHER" id="PTHR11403:SF7">
    <property type="entry name" value="CYTOCHROME C OXIDASE SUBUNIT 3"/>
    <property type="match status" value="1"/>
</dbReference>
<comment type="subcellular location">
    <subcellularLocation>
        <location evidence="9">Cell membrane</location>
        <topology evidence="9">Multi-pass membrane protein</topology>
    </subcellularLocation>
    <subcellularLocation>
        <location evidence="1">Membrane</location>
        <topology evidence="1">Multi-pass membrane protein</topology>
    </subcellularLocation>
</comment>
<evidence type="ECO:0000256" key="8">
    <source>
        <dbReference type="ARBA" id="ARBA00031625"/>
    </source>
</evidence>
<dbReference type="EC" id="7.1.1.9" evidence="3"/>
<organism evidence="12 13">
    <name type="scientific">Mucilaginibacter mali</name>
    <dbReference type="NCBI Taxonomy" id="2740462"/>
    <lineage>
        <taxon>Bacteria</taxon>
        <taxon>Pseudomonadati</taxon>
        <taxon>Bacteroidota</taxon>
        <taxon>Sphingobacteriia</taxon>
        <taxon>Sphingobacteriales</taxon>
        <taxon>Sphingobacteriaceae</taxon>
        <taxon>Mucilaginibacter</taxon>
    </lineage>
</organism>
<protein>
    <recommendedName>
        <fullName evidence="3">cytochrome-c oxidase</fullName>
        <ecNumber evidence="3">7.1.1.9</ecNumber>
    </recommendedName>
    <alternativeName>
        <fullName evidence="8">Cytochrome c oxidase polypeptide III</fullName>
    </alternativeName>
</protein>
<keyword evidence="5" id="KW-1278">Translocase</keyword>
<evidence type="ECO:0000256" key="4">
    <source>
        <dbReference type="ARBA" id="ARBA00022692"/>
    </source>
</evidence>
<evidence type="ECO:0000256" key="2">
    <source>
        <dbReference type="ARBA" id="ARBA00010581"/>
    </source>
</evidence>
<evidence type="ECO:0000256" key="5">
    <source>
        <dbReference type="ARBA" id="ARBA00022967"/>
    </source>
</evidence>
<gene>
    <name evidence="12" type="ORF">HQ865_15845</name>
</gene>
<dbReference type="Proteomes" id="UP000505355">
    <property type="component" value="Chromosome"/>
</dbReference>
<feature type="transmembrane region" description="Helical" evidence="10">
    <location>
        <begin position="130"/>
        <end position="152"/>
    </location>
</feature>
<evidence type="ECO:0000313" key="12">
    <source>
        <dbReference type="EMBL" id="QKJ33181.1"/>
    </source>
</evidence>
<keyword evidence="13" id="KW-1185">Reference proteome</keyword>
<dbReference type="GO" id="GO:0005886">
    <property type="term" value="C:plasma membrane"/>
    <property type="evidence" value="ECO:0007669"/>
    <property type="project" value="UniProtKB-SubCell"/>
</dbReference>
<evidence type="ECO:0000256" key="1">
    <source>
        <dbReference type="ARBA" id="ARBA00004141"/>
    </source>
</evidence>
<dbReference type="GO" id="GO:0004129">
    <property type="term" value="F:cytochrome-c oxidase activity"/>
    <property type="evidence" value="ECO:0007669"/>
    <property type="project" value="UniProtKB-EC"/>
</dbReference>
<dbReference type="GO" id="GO:0019646">
    <property type="term" value="P:aerobic electron transport chain"/>
    <property type="evidence" value="ECO:0007669"/>
    <property type="project" value="InterPro"/>
</dbReference>
<reference evidence="12 13" key="1">
    <citation type="submission" date="2020-05" db="EMBL/GenBank/DDBJ databases">
        <title>Mucilaginibacter mali sp. nov.</title>
        <authorList>
            <person name="Kim H.S."/>
            <person name="Lee K.C."/>
            <person name="Suh M.K."/>
            <person name="Kim J.-S."/>
            <person name="Han K.-I."/>
            <person name="Eom M.K."/>
            <person name="Shin Y.K."/>
            <person name="Lee J.-S."/>
        </authorList>
    </citation>
    <scope>NUCLEOTIDE SEQUENCE [LARGE SCALE GENOMIC DNA]</scope>
    <source>
        <strain evidence="12 13">G2-14</strain>
    </source>
</reference>
<keyword evidence="6 10" id="KW-1133">Transmembrane helix</keyword>
<evidence type="ECO:0000256" key="10">
    <source>
        <dbReference type="SAM" id="Phobius"/>
    </source>
</evidence>
<dbReference type="InterPro" id="IPR024791">
    <property type="entry name" value="Cyt_c/ubiquinol_Oxase_su3"/>
</dbReference>
<dbReference type="EMBL" id="CP054139">
    <property type="protein sequence ID" value="QKJ33181.1"/>
    <property type="molecule type" value="Genomic_DNA"/>
</dbReference>
<sequence length="194" mass="22117">MAQLQQDNEKIQQLGAKKFNMWIFIFCSFMLFAAFSSGFIVYAGGKGHGLNVILPASFRYSTIVLVISSITLFMASRAAKQNERGLQGLFLWLTIGLGITFLCLQVYGWYILSYKMQVFLTDPNASRSFVYVITFMHILHILGGLVWLGAALAGSIKGIPQVKNLYRMEMSAIFWHFLDIIWIYLYVFLLLNQI</sequence>
<dbReference type="InterPro" id="IPR000298">
    <property type="entry name" value="Cyt_c_oxidase-like_su3"/>
</dbReference>
<feature type="transmembrane region" description="Helical" evidence="10">
    <location>
        <begin position="57"/>
        <end position="76"/>
    </location>
</feature>
<dbReference type="Pfam" id="PF00510">
    <property type="entry name" value="COX3"/>
    <property type="match status" value="1"/>
</dbReference>
<keyword evidence="4 9" id="KW-0812">Transmembrane</keyword>
<evidence type="ECO:0000256" key="3">
    <source>
        <dbReference type="ARBA" id="ARBA00012949"/>
    </source>
</evidence>
<dbReference type="AlphaFoldDB" id="A0A7D4UPH8"/>
<dbReference type="SUPFAM" id="SSF81452">
    <property type="entry name" value="Cytochrome c oxidase subunit III-like"/>
    <property type="match status" value="1"/>
</dbReference>
<dbReference type="PANTHER" id="PTHR11403">
    <property type="entry name" value="CYTOCHROME C OXIDASE SUBUNIT III"/>
    <property type="match status" value="1"/>
</dbReference>
<evidence type="ECO:0000256" key="7">
    <source>
        <dbReference type="ARBA" id="ARBA00023136"/>
    </source>
</evidence>
<feature type="domain" description="Heme-copper oxidase subunit III family profile" evidence="11">
    <location>
        <begin position="1"/>
        <end position="194"/>
    </location>
</feature>
<evidence type="ECO:0000256" key="9">
    <source>
        <dbReference type="RuleBase" id="RU003376"/>
    </source>
</evidence>
<evidence type="ECO:0000313" key="13">
    <source>
        <dbReference type="Proteomes" id="UP000505355"/>
    </source>
</evidence>
<feature type="transmembrane region" description="Helical" evidence="10">
    <location>
        <begin position="173"/>
        <end position="191"/>
    </location>
</feature>